<dbReference type="AlphaFoldDB" id="A0A1Y0L6U8"/>
<protein>
    <recommendedName>
        <fullName evidence="3">Pseudouridine synthase</fullName>
        <ecNumber evidence="3">5.4.99.-</ecNumber>
    </recommendedName>
</protein>
<evidence type="ECO:0000313" key="9">
    <source>
        <dbReference type="Proteomes" id="UP000195814"/>
    </source>
</evidence>
<feature type="compositionally biased region" description="Basic residues" evidence="4">
    <location>
        <begin position="1"/>
        <end position="10"/>
    </location>
</feature>
<evidence type="ECO:0000313" key="7">
    <source>
        <dbReference type="EMBL" id="ARU97715.1"/>
    </source>
</evidence>
<name>A0A1Y0L6U8_TATCI</name>
<dbReference type="InterPro" id="IPR050343">
    <property type="entry name" value="RsuA_PseudoU_synthase"/>
</dbReference>
<evidence type="ECO:0000313" key="8">
    <source>
        <dbReference type="Proteomes" id="UP000195729"/>
    </source>
</evidence>
<reference evidence="8 9" key="1">
    <citation type="submission" date="2016-05" db="EMBL/GenBank/DDBJ databases">
        <title>Complete genome sequence of two 2,5-diketo-D-glunonic acid producing strain Tatumella citrea.</title>
        <authorList>
            <person name="Duan C."/>
            <person name="Yang J."/>
            <person name="Yang S."/>
        </authorList>
    </citation>
    <scope>NUCLEOTIDE SEQUENCE [LARGE SCALE GENOMIC DNA]</scope>
    <source>
        <strain evidence="7 8">ATCC 39140</strain>
        <strain evidence="6 9">DSM 13699</strain>
    </source>
</reference>
<dbReference type="Gene3D" id="3.30.70.580">
    <property type="entry name" value="Pseudouridine synthase I, catalytic domain, N-terminal subdomain"/>
    <property type="match status" value="1"/>
</dbReference>
<dbReference type="Proteomes" id="UP000195814">
    <property type="component" value="Chromosome"/>
</dbReference>
<dbReference type="GO" id="GO:0001522">
    <property type="term" value="P:pseudouridine synthesis"/>
    <property type="evidence" value="ECO:0007669"/>
    <property type="project" value="InterPro"/>
</dbReference>
<dbReference type="InterPro" id="IPR020103">
    <property type="entry name" value="PsdUridine_synth_cat_dom_sf"/>
</dbReference>
<dbReference type="GO" id="GO:0140098">
    <property type="term" value="F:catalytic activity, acting on RNA"/>
    <property type="evidence" value="ECO:0007669"/>
    <property type="project" value="UniProtKB-ARBA"/>
</dbReference>
<keyword evidence="2 3" id="KW-0413">Isomerase</keyword>
<dbReference type="OrthoDB" id="9807213at2"/>
<feature type="compositionally biased region" description="Polar residues" evidence="4">
    <location>
        <begin position="11"/>
        <end position="23"/>
    </location>
</feature>
<gene>
    <name evidence="6" type="ORF">A7K98_07735</name>
    <name evidence="7" type="ORF">A7K99_07735</name>
</gene>
<dbReference type="InterPro" id="IPR018496">
    <property type="entry name" value="PsdUridine_synth_RsuA/RluB_CS"/>
</dbReference>
<keyword evidence="8" id="KW-1185">Reference proteome</keyword>
<dbReference type="PROSITE" id="PS01149">
    <property type="entry name" value="PSI_RSU"/>
    <property type="match status" value="1"/>
</dbReference>
<dbReference type="GO" id="GO:0003723">
    <property type="term" value="F:RNA binding"/>
    <property type="evidence" value="ECO:0007669"/>
    <property type="project" value="InterPro"/>
</dbReference>
<feature type="region of interest" description="Disordered" evidence="4">
    <location>
        <begin position="1"/>
        <end position="23"/>
    </location>
</feature>
<dbReference type="SUPFAM" id="SSF55120">
    <property type="entry name" value="Pseudouridine synthase"/>
    <property type="match status" value="1"/>
</dbReference>
<dbReference type="Pfam" id="PF00849">
    <property type="entry name" value="PseudoU_synth_2"/>
    <property type="match status" value="1"/>
</dbReference>
<evidence type="ECO:0000259" key="5">
    <source>
        <dbReference type="Pfam" id="PF00849"/>
    </source>
</evidence>
<dbReference type="InterPro" id="IPR020094">
    <property type="entry name" value="TruA/RsuA/RluB/E/F_N"/>
</dbReference>
<dbReference type="RefSeq" id="WP_087488037.1">
    <property type="nucleotide sequence ID" value="NZ_CP015579.1"/>
</dbReference>
<dbReference type="KEGG" id="tci:A7K98_07735"/>
<dbReference type="InterPro" id="IPR006145">
    <property type="entry name" value="PsdUridine_synth_RsuA/RluA"/>
</dbReference>
<comment type="similarity">
    <text evidence="1 3">Belongs to the pseudouridine synthase RsuA family.</text>
</comment>
<dbReference type="InterPro" id="IPR000748">
    <property type="entry name" value="PsdUridine_synth_RsuA/RluB/E/F"/>
</dbReference>
<organism evidence="6 9">
    <name type="scientific">Tatumella citrea</name>
    <name type="common">Pantoea citrea</name>
    <dbReference type="NCBI Taxonomy" id="53336"/>
    <lineage>
        <taxon>Bacteria</taxon>
        <taxon>Pseudomonadati</taxon>
        <taxon>Pseudomonadota</taxon>
        <taxon>Gammaproteobacteria</taxon>
        <taxon>Enterobacterales</taxon>
        <taxon>Erwiniaceae</taxon>
        <taxon>Tatumella</taxon>
    </lineage>
</organism>
<evidence type="ECO:0000256" key="1">
    <source>
        <dbReference type="ARBA" id="ARBA00008348"/>
    </source>
</evidence>
<sequence length="206" mass="23655">MFNKSRHPQRSTRPSRTPVSQQPRKIILFNKPFDVLPQFTDESGRRTLKEFIPLSGVYAAGRLDRDSEGLLLLTNDGKLQARLTQPGKRTGKTYFVQVEGDPTEQDLQRLRDGVTLKDGPTLPATVERVSEPLWLWPRQPPIRERKSVPDCWLKIVLHEGRNRQVRRMTAFIGFPTLRLIRYAIGSYTLDNLTSGEWREVSSSSEV</sequence>
<dbReference type="GO" id="GO:0006364">
    <property type="term" value="P:rRNA processing"/>
    <property type="evidence" value="ECO:0007669"/>
    <property type="project" value="UniProtKB-ARBA"/>
</dbReference>
<evidence type="ECO:0000256" key="3">
    <source>
        <dbReference type="RuleBase" id="RU003887"/>
    </source>
</evidence>
<evidence type="ECO:0000256" key="2">
    <source>
        <dbReference type="ARBA" id="ARBA00023235"/>
    </source>
</evidence>
<dbReference type="PANTHER" id="PTHR47683:SF2">
    <property type="entry name" value="RNA-BINDING S4 DOMAIN-CONTAINING PROTEIN"/>
    <property type="match status" value="1"/>
</dbReference>
<dbReference type="NCBIfam" id="NF008487">
    <property type="entry name" value="PRK11394.1"/>
    <property type="match status" value="1"/>
</dbReference>
<dbReference type="EC" id="5.4.99.-" evidence="3"/>
<dbReference type="Gene3D" id="3.30.70.1560">
    <property type="entry name" value="Alpha-L RNA-binding motif"/>
    <property type="match status" value="1"/>
</dbReference>
<dbReference type="InterPro" id="IPR042092">
    <property type="entry name" value="PsdUridine_s_RsuA/RluB/E/F_cat"/>
</dbReference>
<dbReference type="Proteomes" id="UP000195729">
    <property type="component" value="Chromosome"/>
</dbReference>
<dbReference type="PANTHER" id="PTHR47683">
    <property type="entry name" value="PSEUDOURIDINE SYNTHASE FAMILY PROTEIN-RELATED"/>
    <property type="match status" value="1"/>
</dbReference>
<dbReference type="EMBL" id="CP015579">
    <property type="protein sequence ID" value="ARU93677.1"/>
    <property type="molecule type" value="Genomic_DNA"/>
</dbReference>
<dbReference type="NCBIfam" id="TIGR00093">
    <property type="entry name" value="pseudouridine synthase"/>
    <property type="match status" value="1"/>
</dbReference>
<evidence type="ECO:0000256" key="4">
    <source>
        <dbReference type="SAM" id="MobiDB-lite"/>
    </source>
</evidence>
<feature type="domain" description="Pseudouridine synthase RsuA/RluA-like" evidence="5">
    <location>
        <begin position="26"/>
        <end position="170"/>
    </location>
</feature>
<proteinExistence type="inferred from homology"/>
<dbReference type="EMBL" id="CP015581">
    <property type="protein sequence ID" value="ARU97715.1"/>
    <property type="molecule type" value="Genomic_DNA"/>
</dbReference>
<dbReference type="GO" id="GO:0009982">
    <property type="term" value="F:pseudouridine synthase activity"/>
    <property type="evidence" value="ECO:0007669"/>
    <property type="project" value="InterPro"/>
</dbReference>
<evidence type="ECO:0000313" key="6">
    <source>
        <dbReference type="EMBL" id="ARU93677.1"/>
    </source>
</evidence>
<accession>A0A1Y0L6U8</accession>